<accession>A0ABT1BL11</accession>
<dbReference type="Pfam" id="PF01738">
    <property type="entry name" value="DLH"/>
    <property type="match status" value="1"/>
</dbReference>
<sequence length="231" mass="24889">MSQMITFQRPDGQAAQGWLVEPAQPQGAPGLVLIQEWWGLNDQIKGVADAYARAGYRVLVPDLYRGQATVEAKEAEHLMNGLDFADAASQDIRGAVLHLQASGSAKLGVTGYCMGGALTLLSACFSPELAAAVTWYGFPPLEYIDATKIRAAVMGHFATQDAFFPVATVPALEAKLKAAGVPTSFHTYEAMHAFANETQVDPHRVPTNRYDAQAAAQAMERTLAFLRQHLA</sequence>
<gene>
    <name evidence="2" type="ORF">M0L44_09335</name>
</gene>
<dbReference type="Gene3D" id="3.40.50.1820">
    <property type="entry name" value="alpha/beta hydrolase"/>
    <property type="match status" value="1"/>
</dbReference>
<dbReference type="InterPro" id="IPR051049">
    <property type="entry name" value="Dienelactone_hydrolase-like"/>
</dbReference>
<feature type="domain" description="Dienelactone hydrolase" evidence="1">
    <location>
        <begin position="17"/>
        <end position="229"/>
    </location>
</feature>
<protein>
    <submittedName>
        <fullName evidence="2">Dienelactone hydrolase family protein</fullName>
    </submittedName>
</protein>
<dbReference type="PANTHER" id="PTHR46623">
    <property type="entry name" value="CARBOXYMETHYLENEBUTENOLIDASE-RELATED"/>
    <property type="match status" value="1"/>
</dbReference>
<name>A0ABT1BL11_9BURK</name>
<dbReference type="PANTHER" id="PTHR46623:SF7">
    <property type="entry name" value="CARBOXYMETHYLENEBUTENOLIDASE"/>
    <property type="match status" value="1"/>
</dbReference>
<proteinExistence type="predicted"/>
<evidence type="ECO:0000259" key="1">
    <source>
        <dbReference type="Pfam" id="PF01738"/>
    </source>
</evidence>
<keyword evidence="2" id="KW-0378">Hydrolase</keyword>
<dbReference type="InterPro" id="IPR029058">
    <property type="entry name" value="AB_hydrolase_fold"/>
</dbReference>
<dbReference type="GO" id="GO:0016787">
    <property type="term" value="F:hydrolase activity"/>
    <property type="evidence" value="ECO:0007669"/>
    <property type="project" value="UniProtKB-KW"/>
</dbReference>
<dbReference type="SUPFAM" id="SSF53474">
    <property type="entry name" value="alpha/beta-Hydrolases"/>
    <property type="match status" value="1"/>
</dbReference>
<dbReference type="Proteomes" id="UP001204851">
    <property type="component" value="Unassembled WGS sequence"/>
</dbReference>
<evidence type="ECO:0000313" key="2">
    <source>
        <dbReference type="EMBL" id="MCO5976910.1"/>
    </source>
</evidence>
<evidence type="ECO:0000313" key="3">
    <source>
        <dbReference type="Proteomes" id="UP001204851"/>
    </source>
</evidence>
<reference evidence="2 3" key="1">
    <citation type="submission" date="2022-06" db="EMBL/GenBank/DDBJ databases">
        <title>Ideonella sp. NS12-5 Genome sequencing and assembly.</title>
        <authorList>
            <person name="Jung Y."/>
        </authorList>
    </citation>
    <scope>NUCLEOTIDE SEQUENCE [LARGE SCALE GENOMIC DNA]</scope>
    <source>
        <strain evidence="2 3">NS12-5</strain>
    </source>
</reference>
<organism evidence="2 3">
    <name type="scientific">Ideonella oryzae</name>
    <dbReference type="NCBI Taxonomy" id="2937441"/>
    <lineage>
        <taxon>Bacteria</taxon>
        <taxon>Pseudomonadati</taxon>
        <taxon>Pseudomonadota</taxon>
        <taxon>Betaproteobacteria</taxon>
        <taxon>Burkholderiales</taxon>
        <taxon>Sphaerotilaceae</taxon>
        <taxon>Ideonella</taxon>
    </lineage>
</organism>
<dbReference type="InterPro" id="IPR002925">
    <property type="entry name" value="Dienelactn_hydro"/>
</dbReference>
<comment type="caution">
    <text evidence="2">The sequence shown here is derived from an EMBL/GenBank/DDBJ whole genome shotgun (WGS) entry which is preliminary data.</text>
</comment>
<dbReference type="EMBL" id="JAMXMC010000005">
    <property type="protein sequence ID" value="MCO5976910.1"/>
    <property type="molecule type" value="Genomic_DNA"/>
</dbReference>
<keyword evidence="3" id="KW-1185">Reference proteome</keyword>